<dbReference type="RefSeq" id="WP_246109612.1">
    <property type="nucleotide sequence ID" value="NZ_CP036262.1"/>
</dbReference>
<proteinExistence type="predicted"/>
<keyword evidence="1" id="KW-0472">Membrane</keyword>
<keyword evidence="1" id="KW-1133">Transmembrane helix</keyword>
<feature type="transmembrane region" description="Helical" evidence="1">
    <location>
        <begin position="163"/>
        <end position="182"/>
    </location>
</feature>
<evidence type="ECO:0000313" key="2">
    <source>
        <dbReference type="EMBL" id="QDS96465.1"/>
    </source>
</evidence>
<dbReference type="KEGG" id="rml:FF011L_52760"/>
<feature type="transmembrane region" description="Helical" evidence="1">
    <location>
        <begin position="68"/>
        <end position="99"/>
    </location>
</feature>
<feature type="transmembrane region" description="Helical" evidence="1">
    <location>
        <begin position="255"/>
        <end position="277"/>
    </location>
</feature>
<evidence type="ECO:0000313" key="3">
    <source>
        <dbReference type="Proteomes" id="UP000320672"/>
    </source>
</evidence>
<dbReference type="Proteomes" id="UP000320672">
    <property type="component" value="Chromosome"/>
</dbReference>
<protein>
    <submittedName>
        <fullName evidence="2">Uncharacterized protein</fullName>
    </submittedName>
</protein>
<keyword evidence="3" id="KW-1185">Reference proteome</keyword>
<feature type="transmembrane region" description="Helical" evidence="1">
    <location>
        <begin position="34"/>
        <end position="56"/>
    </location>
</feature>
<evidence type="ECO:0000256" key="1">
    <source>
        <dbReference type="SAM" id="Phobius"/>
    </source>
</evidence>
<feature type="transmembrane region" description="Helical" evidence="1">
    <location>
        <begin position="6"/>
        <end position="22"/>
    </location>
</feature>
<feature type="transmembrane region" description="Helical" evidence="1">
    <location>
        <begin position="283"/>
        <end position="300"/>
    </location>
</feature>
<feature type="transmembrane region" description="Helical" evidence="1">
    <location>
        <begin position="220"/>
        <end position="243"/>
    </location>
</feature>
<dbReference type="EMBL" id="CP036262">
    <property type="protein sequence ID" value="QDS96465.1"/>
    <property type="molecule type" value="Genomic_DNA"/>
</dbReference>
<feature type="transmembrane region" description="Helical" evidence="1">
    <location>
        <begin position="194"/>
        <end position="214"/>
    </location>
</feature>
<name>A0A517MNK8_9BACT</name>
<accession>A0A517MNK8</accession>
<gene>
    <name evidence="2" type="ORF">FF011L_52760</name>
</gene>
<keyword evidence="1" id="KW-0812">Transmembrane</keyword>
<reference evidence="2 3" key="1">
    <citation type="submission" date="2019-02" db="EMBL/GenBank/DDBJ databases">
        <title>Deep-cultivation of Planctomycetes and their phenomic and genomic characterization uncovers novel biology.</title>
        <authorList>
            <person name="Wiegand S."/>
            <person name="Jogler M."/>
            <person name="Boedeker C."/>
            <person name="Pinto D."/>
            <person name="Vollmers J."/>
            <person name="Rivas-Marin E."/>
            <person name="Kohn T."/>
            <person name="Peeters S.H."/>
            <person name="Heuer A."/>
            <person name="Rast P."/>
            <person name="Oberbeckmann S."/>
            <person name="Bunk B."/>
            <person name="Jeske O."/>
            <person name="Meyerdierks A."/>
            <person name="Storesund J.E."/>
            <person name="Kallscheuer N."/>
            <person name="Luecker S."/>
            <person name="Lage O.M."/>
            <person name="Pohl T."/>
            <person name="Merkel B.J."/>
            <person name="Hornburger P."/>
            <person name="Mueller R.-W."/>
            <person name="Bruemmer F."/>
            <person name="Labrenz M."/>
            <person name="Spormann A.M."/>
            <person name="Op den Camp H."/>
            <person name="Overmann J."/>
            <person name="Amann R."/>
            <person name="Jetten M.S.M."/>
            <person name="Mascher T."/>
            <person name="Medema M.H."/>
            <person name="Devos D.P."/>
            <person name="Kaster A.-K."/>
            <person name="Ovreas L."/>
            <person name="Rohde M."/>
            <person name="Galperin M.Y."/>
            <person name="Jogler C."/>
        </authorList>
    </citation>
    <scope>NUCLEOTIDE SEQUENCE [LARGE SCALE GENOMIC DNA]</scope>
    <source>
        <strain evidence="2 3">FF011L</strain>
    </source>
</reference>
<organism evidence="2 3">
    <name type="scientific">Roseimaritima multifibrata</name>
    <dbReference type="NCBI Taxonomy" id="1930274"/>
    <lineage>
        <taxon>Bacteria</taxon>
        <taxon>Pseudomonadati</taxon>
        <taxon>Planctomycetota</taxon>
        <taxon>Planctomycetia</taxon>
        <taxon>Pirellulales</taxon>
        <taxon>Pirellulaceae</taxon>
        <taxon>Roseimaritima</taxon>
    </lineage>
</organism>
<dbReference type="AlphaFoldDB" id="A0A517MNK8"/>
<sequence length="320" mass="36438">MFSPAVDLLFIANLFWPLLLLVDITGGITTHENLLFWQIYFITAPHRWITLILVAAEHDKYVDRRWTFIGFAGVVIAVCLCVQFGTGSLLCLGVVDYIWNAWHFSSQHHGIFRIYERKSFCSSSSVALRVEKVFFRLFMLYTIARVAGWGWQDGPFGGSEIAAWLDGSMLFVPLFFVLRQLGRWYRYPATGFPSVAYLTSVMVLFVAMLAACHYENNSLVIQLALASAVFHSLEYMSIVTWAVQKSKSTTKLFRSMARTWLLFLMVFVLVIGAGNYLVSKGWFEFWVTINLMVAFMHYGFDGMIWKSPKPKTASSVAGQV</sequence>